<keyword evidence="2" id="KW-1185">Reference proteome</keyword>
<dbReference type="EMBL" id="PGOL01001229">
    <property type="protein sequence ID" value="PKI59880.1"/>
    <property type="molecule type" value="Genomic_DNA"/>
</dbReference>
<evidence type="ECO:0000313" key="2">
    <source>
        <dbReference type="Proteomes" id="UP000233551"/>
    </source>
</evidence>
<organism evidence="1 2">
    <name type="scientific">Punica granatum</name>
    <name type="common">Pomegranate</name>
    <dbReference type="NCBI Taxonomy" id="22663"/>
    <lineage>
        <taxon>Eukaryota</taxon>
        <taxon>Viridiplantae</taxon>
        <taxon>Streptophyta</taxon>
        <taxon>Embryophyta</taxon>
        <taxon>Tracheophyta</taxon>
        <taxon>Spermatophyta</taxon>
        <taxon>Magnoliopsida</taxon>
        <taxon>eudicotyledons</taxon>
        <taxon>Gunneridae</taxon>
        <taxon>Pentapetalae</taxon>
        <taxon>rosids</taxon>
        <taxon>malvids</taxon>
        <taxon>Myrtales</taxon>
        <taxon>Lythraceae</taxon>
        <taxon>Punica</taxon>
    </lineage>
</organism>
<gene>
    <name evidence="1" type="ORF">CRG98_019762</name>
</gene>
<dbReference type="SUPFAM" id="SSF52047">
    <property type="entry name" value="RNI-like"/>
    <property type="match status" value="1"/>
</dbReference>
<dbReference type="Pfam" id="PF00560">
    <property type="entry name" value="LRR_1"/>
    <property type="match status" value="1"/>
</dbReference>
<evidence type="ECO:0000313" key="1">
    <source>
        <dbReference type="EMBL" id="PKI59880.1"/>
    </source>
</evidence>
<sequence length="492" mass="55052">MGREIVWVECPRHPESVAGCGVMRMHVLCTLQNHHLGTEEVEGIVLNFARVENSKSGCRSICKNEEVKAPAAHSITYSPLLTKTPDFSKLPNLEGLILRDCIELAEVHPSIRYLERLVSLNLRNCKKLKKIPSSICRVKSLEYMDISGCPTINQLPEDFWDIESLREFLAEGTNITRVPFSITRLKNLRNASFNVSKMPKTSSISSLVWSLVWPRGPPELRMLKSAKSLRTLRGNQFSGLPDTIKGLPKLEKLVLDDCAKLKSLPSMPPSLFVLPAVNCVSLARHCLDLDPLLFSNFQRDIKRAYELAGEPEPAGAIVHLEWCGNLMECNDLARDALENFILGSDCQKQRHGTGAYPSNRERGDDQRIRDAILGEGIGKASYAWLVHLPHQVVFRDETSFKGEVELEADSGSSSLRVEQIGIHFGSQVCRYCRFDPSTGREATVRTRTNRSAMMPSTLLREFNLFQPSSGCSFRAFQLAGSPEQFPGDFYSA</sequence>
<dbReference type="PANTHER" id="PTHR47186:SF63">
    <property type="entry name" value="C-JID DOMAIN-CONTAINING PROTEIN"/>
    <property type="match status" value="1"/>
</dbReference>
<comment type="caution">
    <text evidence="1">The sequence shown here is derived from an EMBL/GenBank/DDBJ whole genome shotgun (WGS) entry which is preliminary data.</text>
</comment>
<reference evidence="1 2" key="1">
    <citation type="submission" date="2017-11" db="EMBL/GenBank/DDBJ databases">
        <title>De-novo sequencing of pomegranate (Punica granatum L.) genome.</title>
        <authorList>
            <person name="Akparov Z."/>
            <person name="Amiraslanov A."/>
            <person name="Hajiyeva S."/>
            <person name="Abbasov M."/>
            <person name="Kaur K."/>
            <person name="Hamwieh A."/>
            <person name="Solovyev V."/>
            <person name="Salamov A."/>
            <person name="Braich B."/>
            <person name="Kosarev P."/>
            <person name="Mahmoud A."/>
            <person name="Hajiyev E."/>
            <person name="Babayeva S."/>
            <person name="Izzatullayeva V."/>
            <person name="Mammadov A."/>
            <person name="Mammadov A."/>
            <person name="Sharifova S."/>
            <person name="Ojaghi J."/>
            <person name="Eynullazada K."/>
            <person name="Bayramov B."/>
            <person name="Abdulazimova A."/>
            <person name="Shahmuradov I."/>
        </authorList>
    </citation>
    <scope>NUCLEOTIDE SEQUENCE [LARGE SCALE GENOMIC DNA]</scope>
    <source>
        <strain evidence="2">cv. AG2017</strain>
        <tissue evidence="1">Leaf</tissue>
    </source>
</reference>
<accession>A0A2I0JVH3</accession>
<protein>
    <submittedName>
        <fullName evidence="1">Uncharacterized protein</fullName>
    </submittedName>
</protein>
<dbReference type="AlphaFoldDB" id="A0A2I0JVH3"/>
<proteinExistence type="predicted"/>
<name>A0A2I0JVH3_PUNGR</name>
<dbReference type="STRING" id="22663.A0A2I0JVH3"/>
<dbReference type="PANTHER" id="PTHR47186">
    <property type="entry name" value="LEUCINE-RICH REPEAT-CONTAINING PROTEIN 57"/>
    <property type="match status" value="1"/>
</dbReference>
<dbReference type="Gene3D" id="3.80.10.10">
    <property type="entry name" value="Ribonuclease Inhibitor"/>
    <property type="match status" value="1"/>
</dbReference>
<dbReference type="InterPro" id="IPR032675">
    <property type="entry name" value="LRR_dom_sf"/>
</dbReference>
<dbReference type="Proteomes" id="UP000233551">
    <property type="component" value="Unassembled WGS sequence"/>
</dbReference>
<dbReference type="InterPro" id="IPR001611">
    <property type="entry name" value="Leu-rich_rpt"/>
</dbReference>